<dbReference type="PANTHER" id="PTHR43633:SF1">
    <property type="entry name" value="ALCOHOL DEHYDROGENASE YQHD"/>
    <property type="match status" value="1"/>
</dbReference>
<dbReference type="Proteomes" id="UP001523565">
    <property type="component" value="Unassembled WGS sequence"/>
</dbReference>
<reference evidence="4 5" key="1">
    <citation type="journal article" date="2022" name="Genome Biol. Evol.">
        <title>Host diet, physiology and behaviors set the stage for Lachnospiraceae cladogenesis.</title>
        <authorList>
            <person name="Vera-Ponce De Leon A."/>
            <person name="Schneider M."/>
            <person name="Jahnes B.C."/>
            <person name="Sadowski V."/>
            <person name="Camuy-Velez L.A."/>
            <person name="Duan J."/>
            <person name="Sabree Z.L."/>
        </authorList>
    </citation>
    <scope>NUCLEOTIDE SEQUENCE [LARGE SCALE GENOMIC DNA]</scope>
    <source>
        <strain evidence="4 5">PAL227</strain>
    </source>
</reference>
<dbReference type="Pfam" id="PF25137">
    <property type="entry name" value="ADH_Fe_C"/>
    <property type="match status" value="1"/>
</dbReference>
<accession>A0ABT1EE22</accession>
<dbReference type="CDD" id="cd08187">
    <property type="entry name" value="BDH"/>
    <property type="match status" value="1"/>
</dbReference>
<evidence type="ECO:0000259" key="2">
    <source>
        <dbReference type="Pfam" id="PF00465"/>
    </source>
</evidence>
<proteinExistence type="predicted"/>
<dbReference type="Gene3D" id="3.40.50.1970">
    <property type="match status" value="1"/>
</dbReference>
<dbReference type="InterPro" id="IPR044731">
    <property type="entry name" value="BDH-like"/>
</dbReference>
<organism evidence="4 5">
    <name type="scientific">Ohessyouella blattaphilus</name>
    <dbReference type="NCBI Taxonomy" id="2949333"/>
    <lineage>
        <taxon>Bacteria</taxon>
        <taxon>Bacillati</taxon>
        <taxon>Bacillota</taxon>
        <taxon>Clostridia</taxon>
        <taxon>Lachnospirales</taxon>
        <taxon>Lachnospiraceae</taxon>
        <taxon>Ohessyouella</taxon>
    </lineage>
</organism>
<evidence type="ECO:0000313" key="5">
    <source>
        <dbReference type="Proteomes" id="UP001523565"/>
    </source>
</evidence>
<dbReference type="RefSeq" id="WP_262067663.1">
    <property type="nucleotide sequence ID" value="NZ_JAMXOC010000001.1"/>
</dbReference>
<sequence length="391" mass="42894">MNNFTFYAPTYFAFGKDSEQKVGQLTKRFGGSKVLIHYGGGSVVRSGLLDRVKAVYDQEGIAYVELGGVQPNPRSGLVYQGIELCKEENVDFVLALGGGSTIDSAKAIAAGVTYEGDFWDFYRGKLVDNALPVGTILTIAAAGSEGSPDSVITYEEGMHKRGATGEGLRPKFSILNPELTYSLPAYQSAAGITDIMAHLFERYMTNTKDVEVTDRMIEALLLTMISEGPKVIENPHDYAARANIMWAGMMAHNNSCGVGRTQDWTSHDIEHELSALYDVTHGAGLAVVMPAVMKYNMKHDVARFAQVAHRVWGVQMDFYHPERTALAGIEAFQIYLKAIGMPSNFEEIGAKEEDIEKLARNACFGDARTGTLGGFVKLNEKDVENIYRLMI</sequence>
<evidence type="ECO:0000259" key="3">
    <source>
        <dbReference type="Pfam" id="PF25137"/>
    </source>
</evidence>
<evidence type="ECO:0000256" key="1">
    <source>
        <dbReference type="ARBA" id="ARBA00023002"/>
    </source>
</evidence>
<dbReference type="EMBL" id="JAMZFV010000001">
    <property type="protein sequence ID" value="MCP1108756.1"/>
    <property type="molecule type" value="Genomic_DNA"/>
</dbReference>
<keyword evidence="1" id="KW-0560">Oxidoreductase</keyword>
<gene>
    <name evidence="4" type="ORF">NK118_00630</name>
</gene>
<dbReference type="InterPro" id="IPR056798">
    <property type="entry name" value="ADH_Fe_C"/>
</dbReference>
<dbReference type="Pfam" id="PF00465">
    <property type="entry name" value="Fe-ADH"/>
    <property type="match status" value="1"/>
</dbReference>
<protein>
    <submittedName>
        <fullName evidence="4">Iron-containing alcohol dehydrogenase</fullName>
    </submittedName>
</protein>
<dbReference type="InterPro" id="IPR001670">
    <property type="entry name" value="ADH_Fe/GldA"/>
</dbReference>
<comment type="caution">
    <text evidence="4">The sequence shown here is derived from an EMBL/GenBank/DDBJ whole genome shotgun (WGS) entry which is preliminary data.</text>
</comment>
<name>A0ABT1EE22_9FIRM</name>
<dbReference type="Gene3D" id="1.20.1090.10">
    <property type="entry name" value="Dehydroquinate synthase-like - alpha domain"/>
    <property type="match status" value="1"/>
</dbReference>
<dbReference type="PANTHER" id="PTHR43633">
    <property type="entry name" value="ALCOHOL DEHYDROGENASE YQHD"/>
    <property type="match status" value="1"/>
</dbReference>
<dbReference type="PROSITE" id="PS00060">
    <property type="entry name" value="ADH_IRON_2"/>
    <property type="match status" value="1"/>
</dbReference>
<feature type="domain" description="Alcohol dehydrogenase iron-type/glycerol dehydrogenase GldA" evidence="2">
    <location>
        <begin position="9"/>
        <end position="177"/>
    </location>
</feature>
<feature type="domain" description="Fe-containing alcohol dehydrogenase-like C-terminal" evidence="3">
    <location>
        <begin position="189"/>
        <end position="388"/>
    </location>
</feature>
<evidence type="ECO:0000313" key="4">
    <source>
        <dbReference type="EMBL" id="MCP1108756.1"/>
    </source>
</evidence>
<dbReference type="InterPro" id="IPR018211">
    <property type="entry name" value="ADH_Fe_CS"/>
</dbReference>
<dbReference type="SUPFAM" id="SSF56796">
    <property type="entry name" value="Dehydroquinate synthase-like"/>
    <property type="match status" value="1"/>
</dbReference>
<keyword evidence="5" id="KW-1185">Reference proteome</keyword>